<organism evidence="7 10">
    <name type="scientific">Paraburkholderia rhynchosiae</name>
    <dbReference type="NCBI Taxonomy" id="487049"/>
    <lineage>
        <taxon>Bacteria</taxon>
        <taxon>Pseudomonadati</taxon>
        <taxon>Pseudomonadota</taxon>
        <taxon>Betaproteobacteria</taxon>
        <taxon>Burkholderiales</taxon>
        <taxon>Burkholderiaceae</taxon>
        <taxon>Paraburkholderia</taxon>
    </lineage>
</organism>
<evidence type="ECO:0000313" key="8">
    <source>
        <dbReference type="EMBL" id="PMS24836.1"/>
    </source>
</evidence>
<comment type="similarity">
    <text evidence="4">Belongs to the LRR-containing bacterial E3 ligase family.</text>
</comment>
<reference evidence="8 9" key="1">
    <citation type="submission" date="2018-01" db="EMBL/GenBank/DDBJ databases">
        <title>Whole genome analyses suggest that Burkholderia sensu lato contains two further novel genera in the rhizoxinica-symbiotica group Mycetohabitans gen. nov., and Trinickia gen. nov.: implications for the evolution of diazotrophy and nodulation in the Burkholderiaceae.</title>
        <authorList>
            <person name="Estrada-de los Santos P."/>
            <person name="Palmer M."/>
            <person name="Chavez-Ramirez B."/>
            <person name="Beukes C."/>
            <person name="Steenkamp E.T."/>
            <person name="Hirsch A.M."/>
            <person name="Manyaka P."/>
            <person name="Maluk M."/>
            <person name="Lafos M."/>
            <person name="Crook M."/>
            <person name="Gross E."/>
            <person name="Simon M.F."/>
            <person name="Bueno dos Reis Junior F."/>
            <person name="Poole P.S."/>
            <person name="Venter S.N."/>
            <person name="James E.K."/>
        </authorList>
    </citation>
    <scope>NUCLEOTIDE SEQUENCE [LARGE SCALE GENOMIC DNA]</scope>
    <source>
        <strain evidence="8 9">WSM 3937</strain>
    </source>
</reference>
<dbReference type="InterPro" id="IPR029487">
    <property type="entry name" value="NEL_dom"/>
</dbReference>
<dbReference type="EMBL" id="PNXY01000032">
    <property type="protein sequence ID" value="PMS24836.1"/>
    <property type="molecule type" value="Genomic_DNA"/>
</dbReference>
<dbReference type="GO" id="GO:0004842">
    <property type="term" value="F:ubiquitin-protein transferase activity"/>
    <property type="evidence" value="ECO:0007669"/>
    <property type="project" value="UniProtKB-UniRule"/>
</dbReference>
<evidence type="ECO:0000313" key="10">
    <source>
        <dbReference type="Proteomes" id="UP000494205"/>
    </source>
</evidence>
<feature type="repeat" description="ANK" evidence="3">
    <location>
        <begin position="535"/>
        <end position="567"/>
    </location>
</feature>
<protein>
    <recommendedName>
        <fullName evidence="6">NEL domain-containing protein</fullName>
    </recommendedName>
</protein>
<feature type="region of interest" description="Disordered" evidence="5">
    <location>
        <begin position="1"/>
        <end position="80"/>
    </location>
</feature>
<evidence type="ECO:0000313" key="9">
    <source>
        <dbReference type="Proteomes" id="UP000235659"/>
    </source>
</evidence>
<gene>
    <name evidence="8" type="ORF">C0Z16_30305</name>
    <name evidence="7" type="ORF">LMG27174_05313</name>
</gene>
<dbReference type="InterPro" id="IPR002110">
    <property type="entry name" value="Ankyrin_rpt"/>
</dbReference>
<evidence type="ECO:0000256" key="4">
    <source>
        <dbReference type="PROSITE-ProRule" id="PRU01398"/>
    </source>
</evidence>
<reference evidence="7 10" key="2">
    <citation type="submission" date="2020-04" db="EMBL/GenBank/DDBJ databases">
        <authorList>
            <person name="De Canck E."/>
        </authorList>
    </citation>
    <scope>NUCLEOTIDE SEQUENCE [LARGE SCALE GENOMIC DNA]</scope>
    <source>
        <strain evidence="7 10">LMG 27174</strain>
    </source>
</reference>
<name>A0A2N7W601_9BURK</name>
<dbReference type="Pfam" id="PF14496">
    <property type="entry name" value="NEL"/>
    <property type="match status" value="1"/>
</dbReference>
<keyword evidence="4" id="KW-1035">Host cytoplasm</keyword>
<dbReference type="GO" id="GO:0016567">
    <property type="term" value="P:protein ubiquitination"/>
    <property type="evidence" value="ECO:0007669"/>
    <property type="project" value="InterPro"/>
</dbReference>
<dbReference type="RefSeq" id="WP_102635735.1">
    <property type="nucleotide sequence ID" value="NZ_PNXY01000032.1"/>
</dbReference>
<keyword evidence="4" id="KW-0964">Secreted</keyword>
<evidence type="ECO:0000256" key="3">
    <source>
        <dbReference type="PROSITE-ProRule" id="PRU00023"/>
    </source>
</evidence>
<feature type="repeat" description="ANK" evidence="3">
    <location>
        <begin position="569"/>
        <end position="601"/>
    </location>
</feature>
<dbReference type="OrthoDB" id="8771968at2"/>
<comment type="PTM">
    <text evidence="4">Ubiquitinated in the presence of host E1 ubiquitin-activating enzyme, E2 ubiquitin-conjugating enzyme and ubiquitin.</text>
</comment>
<evidence type="ECO:0000256" key="2">
    <source>
        <dbReference type="ARBA" id="ARBA00023043"/>
    </source>
</evidence>
<proteinExistence type="inferred from homology"/>
<accession>A0A2N7W601</accession>
<dbReference type="SUPFAM" id="SSF48403">
    <property type="entry name" value="Ankyrin repeat"/>
    <property type="match status" value="1"/>
</dbReference>
<evidence type="ECO:0000313" key="7">
    <source>
        <dbReference type="EMBL" id="CAB3725349.1"/>
    </source>
</evidence>
<dbReference type="Pfam" id="PF12796">
    <property type="entry name" value="Ank_2"/>
    <property type="match status" value="1"/>
</dbReference>
<keyword evidence="2 3" id="KW-0040">ANK repeat</keyword>
<dbReference type="PANTHER" id="PTHR24198">
    <property type="entry name" value="ANKYRIN REPEAT AND PROTEIN KINASE DOMAIN-CONTAINING PROTEIN"/>
    <property type="match status" value="1"/>
</dbReference>
<dbReference type="PROSITE" id="PS50088">
    <property type="entry name" value="ANK_REPEAT"/>
    <property type="match status" value="3"/>
</dbReference>
<dbReference type="PANTHER" id="PTHR24198:SF165">
    <property type="entry name" value="ANKYRIN REPEAT-CONTAINING PROTEIN-RELATED"/>
    <property type="match status" value="1"/>
</dbReference>
<dbReference type="EMBL" id="CADIJZ010000023">
    <property type="protein sequence ID" value="CAB3725349.1"/>
    <property type="molecule type" value="Genomic_DNA"/>
</dbReference>
<dbReference type="PROSITE" id="PS50297">
    <property type="entry name" value="ANK_REP_REGION"/>
    <property type="match status" value="3"/>
</dbReference>
<feature type="domain" description="NEL" evidence="6">
    <location>
        <begin position="112"/>
        <end position="428"/>
    </location>
</feature>
<dbReference type="Gene3D" id="1.25.40.20">
    <property type="entry name" value="Ankyrin repeat-containing domain"/>
    <property type="match status" value="1"/>
</dbReference>
<evidence type="ECO:0000256" key="1">
    <source>
        <dbReference type="ARBA" id="ARBA00022737"/>
    </source>
</evidence>
<keyword evidence="1" id="KW-0677">Repeat</keyword>
<feature type="active site" description="Glycyl thioester intermediate" evidence="4">
    <location>
        <position position="209"/>
    </location>
</feature>
<feature type="repeat" description="ANK" evidence="3">
    <location>
        <begin position="502"/>
        <end position="534"/>
    </location>
</feature>
<sequence length="645" mass="68174">MKRVDSPSAPLTHAAADAAEHSQSGSTSSGTPLRRRSPLRSRAGALFAALRPPSTRAQQQPQQQPQPRGTLPPSPHRTTGVSTDARIAAAQTTAPRLPAAASSSTAPTLPAPVDLAAEYGLSRPPIPEIIFTASGGGRPDYPAPVPGRPLTTDERDVMSRWASRIDRTLPRSAKAAFHRDVAALGHEMSTDGSLRKTCIDHMREGLSECSDRALLMWQQVQTARQAHHASRGAYDASQLFALGRGMYRLGEVDKYALKAASGRGYGHDEGVEVVLRAREALREALQLPIPHTDGASTHDAGEVIEGLSDYKLEETRVRIVSGELHEGGKALAGFLASWTPLVTHLTATTPELADLHQSINLYRDGLIDNIDAHAQDPASPAAAGKAPLTSAQYEARLTRGGAEVVALRDAANLSAVRGAYLPVAPGPVETQWLKVTAIRSQKAALPFVEGLRDAITRGTLKAGWVHPTGRWNHLHVAAVAGNADLTRALIEYGVPPAQPDTSGLSPLHLAAASASAGSVAALIAAQADANTADNTGYRPLHWAARSGDRRTLEALLPSVTEIDAVHPDTGTTALHLAATLGKLDAVRALLARGANPLLKTADGSTVRDTLKESRAARRTPEYKLTYEALKAAERVALAVGSSRAQ</sequence>
<keyword evidence="4" id="KW-0832">Ubl conjugation</keyword>
<dbReference type="SMART" id="SM00248">
    <property type="entry name" value="ANK"/>
    <property type="match status" value="4"/>
</dbReference>
<keyword evidence="9" id="KW-1185">Reference proteome</keyword>
<dbReference type="InterPro" id="IPR036770">
    <property type="entry name" value="Ankyrin_rpt-contain_sf"/>
</dbReference>
<dbReference type="Pfam" id="PF13637">
    <property type="entry name" value="Ank_4"/>
    <property type="match status" value="1"/>
</dbReference>
<dbReference type="PROSITE" id="PS52053">
    <property type="entry name" value="NEL"/>
    <property type="match status" value="1"/>
</dbReference>
<dbReference type="Gene3D" id="1.20.58.360">
    <property type="entry name" value="Shigella T3SS effector IpaH defines"/>
    <property type="match status" value="1"/>
</dbReference>
<evidence type="ECO:0000259" key="6">
    <source>
        <dbReference type="PROSITE" id="PS52053"/>
    </source>
</evidence>
<dbReference type="Proteomes" id="UP000494205">
    <property type="component" value="Unassembled WGS sequence"/>
</dbReference>
<feature type="compositionally biased region" description="Low complexity" evidence="5">
    <location>
        <begin position="58"/>
        <end position="67"/>
    </location>
</feature>
<dbReference type="GO" id="GO:0005576">
    <property type="term" value="C:extracellular region"/>
    <property type="evidence" value="ECO:0007669"/>
    <property type="project" value="UniProtKB-UniRule"/>
</dbReference>
<keyword evidence="4" id="KW-0808">Transferase</keyword>
<dbReference type="AlphaFoldDB" id="A0A2N7W601"/>
<evidence type="ECO:0000256" key="5">
    <source>
        <dbReference type="SAM" id="MobiDB-lite"/>
    </source>
</evidence>
<dbReference type="Proteomes" id="UP000235659">
    <property type="component" value="Unassembled WGS sequence"/>
</dbReference>
<keyword evidence="4" id="KW-0833">Ubl conjugation pathway</keyword>